<feature type="compositionally biased region" description="Polar residues" evidence="1">
    <location>
        <begin position="194"/>
        <end position="212"/>
    </location>
</feature>
<feature type="region of interest" description="Disordered" evidence="1">
    <location>
        <begin position="145"/>
        <end position="212"/>
    </location>
</feature>
<keyword evidence="3" id="KW-1185">Reference proteome</keyword>
<sequence>MLTVVCAAALSGCNENGAQPMTAMPRGATVAFESIDGPPQTQFATLVQNLSAEAQSRQLAVISREQQSVYRVRGYLAANVAKDRTTISWVWDVFDKDENRALRITGEETAKSHPRDAWTVADSAMLKRIAQTSMDQLASFLTSPEVAPGTAPAAAPADPPEGTLVSVNDSSPEASGIFRIPQAKVDPAQGGTGTPSASLSDTETLSLSALSR</sequence>
<feature type="compositionally biased region" description="Low complexity" evidence="1">
    <location>
        <begin position="145"/>
        <end position="156"/>
    </location>
</feature>
<protein>
    <submittedName>
        <fullName evidence="2">Uncharacterized protein</fullName>
    </submittedName>
</protein>
<gene>
    <name evidence="2" type="ORF">DW352_23730</name>
</gene>
<dbReference type="EMBL" id="CP031417">
    <property type="protein sequence ID" value="AXK83264.1"/>
    <property type="molecule type" value="Genomic_DNA"/>
</dbReference>
<accession>A0A346A267</accession>
<dbReference type="Proteomes" id="UP000254889">
    <property type="component" value="Chromosome"/>
</dbReference>
<name>A0A346A267_9HYPH</name>
<evidence type="ECO:0000313" key="2">
    <source>
        <dbReference type="EMBL" id="AXK83264.1"/>
    </source>
</evidence>
<dbReference type="KEGG" id="ptaw:DW352_23730"/>
<evidence type="ECO:0000256" key="1">
    <source>
        <dbReference type="SAM" id="MobiDB-lite"/>
    </source>
</evidence>
<evidence type="ECO:0000313" key="3">
    <source>
        <dbReference type="Proteomes" id="UP000254889"/>
    </source>
</evidence>
<reference evidence="2 3" key="1">
    <citation type="submission" date="2018-07" db="EMBL/GenBank/DDBJ databases">
        <authorList>
            <person name="Quirk P.G."/>
            <person name="Krulwich T.A."/>
        </authorList>
    </citation>
    <scope>NUCLEOTIDE SEQUENCE [LARGE SCALE GENOMIC DNA]</scope>
    <source>
        <strain evidence="2 3">CC-BB4</strain>
    </source>
</reference>
<dbReference type="OrthoDB" id="8452331at2"/>
<organism evidence="2 3">
    <name type="scientific">Pseudolabrys taiwanensis</name>
    <dbReference type="NCBI Taxonomy" id="331696"/>
    <lineage>
        <taxon>Bacteria</taxon>
        <taxon>Pseudomonadati</taxon>
        <taxon>Pseudomonadota</taxon>
        <taxon>Alphaproteobacteria</taxon>
        <taxon>Hyphomicrobiales</taxon>
        <taxon>Xanthobacteraceae</taxon>
        <taxon>Pseudolabrys</taxon>
    </lineage>
</organism>
<dbReference type="AlphaFoldDB" id="A0A346A267"/>
<proteinExistence type="predicted"/>